<dbReference type="InterPro" id="IPR006035">
    <property type="entry name" value="Ureohydrolase"/>
</dbReference>
<comment type="function">
    <text evidence="5">Catalyzes the conversion of N-formimidoyl-L-glutamate to L-glutamate and formamide.</text>
</comment>
<evidence type="ECO:0000256" key="8">
    <source>
        <dbReference type="PROSITE-ProRule" id="PRU00742"/>
    </source>
</evidence>
<dbReference type="InterPro" id="IPR005923">
    <property type="entry name" value="HutG"/>
</dbReference>
<comment type="caution">
    <text evidence="9">The sequence shown here is derived from an EMBL/GenBank/DDBJ whole genome shotgun (WGS) entry which is preliminary data.</text>
</comment>
<protein>
    <recommendedName>
        <fullName evidence="5 6">Formimidoylglutamase</fullName>
        <ecNumber evidence="5 6">3.5.3.8</ecNumber>
    </recommendedName>
    <alternativeName>
        <fullName evidence="5">Formiminoglutamase</fullName>
    </alternativeName>
    <alternativeName>
        <fullName evidence="5">Formiminoglutamate hydrolase</fullName>
    </alternativeName>
</protein>
<dbReference type="PANTHER" id="PTHR11358:SF35">
    <property type="entry name" value="FORMIMIDOYLGLUTAMASE"/>
    <property type="match status" value="1"/>
</dbReference>
<evidence type="ECO:0000256" key="7">
    <source>
        <dbReference type="PIRSR" id="PIRSR036979-1"/>
    </source>
</evidence>
<comment type="similarity">
    <text evidence="5 8">Belongs to the arginase family.</text>
</comment>
<feature type="binding site" evidence="7">
    <location>
        <position position="238"/>
    </location>
    <ligand>
        <name>Mn(2+)</name>
        <dbReference type="ChEBI" id="CHEBI:29035"/>
        <label>1</label>
    </ligand>
</feature>
<feature type="binding site" evidence="5 7">
    <location>
        <position position="125"/>
    </location>
    <ligand>
        <name>Mn(2+)</name>
        <dbReference type="ChEBI" id="CHEBI:29035"/>
        <label>1</label>
    </ligand>
</feature>
<dbReference type="UniPathway" id="UPA00379">
    <property type="reaction ID" value="UER00552"/>
</dbReference>
<comment type="pathway">
    <text evidence="5">Amino-acid degradation; L-histidine degradation into L-glutamate; L-glutamate from N-formimidoyl-L-glutamate (hydrolase route): step 1/1.</text>
</comment>
<evidence type="ECO:0000256" key="1">
    <source>
        <dbReference type="ARBA" id="ARBA00022723"/>
    </source>
</evidence>
<feature type="binding site" evidence="5">
    <location>
        <position position="238"/>
    </location>
    <ligand>
        <name>Mn(2+)</name>
        <dbReference type="ChEBI" id="CHEBI:29035"/>
        <label>2</label>
    </ligand>
</feature>
<dbReference type="InterPro" id="IPR023696">
    <property type="entry name" value="Ureohydrolase_dom_sf"/>
</dbReference>
<name>A0A0A3J1R4_9BACL</name>
<dbReference type="PIRSF" id="PIRSF036979">
    <property type="entry name" value="Arginase"/>
    <property type="match status" value="1"/>
</dbReference>
<feature type="binding site" evidence="7">
    <location>
        <position position="153"/>
    </location>
    <ligand>
        <name>Mn(2+)</name>
        <dbReference type="ChEBI" id="CHEBI:29035"/>
        <label>1</label>
    </ligand>
</feature>
<comment type="cofactor">
    <cofactor evidence="5 7">
        <name>Mn(2+)</name>
        <dbReference type="ChEBI" id="CHEBI:29035"/>
    </cofactor>
    <text evidence="5 7">Binds 2 manganese ions per subunit.</text>
</comment>
<dbReference type="EMBL" id="JPVQ01000013">
    <property type="protein sequence ID" value="KGR90851.1"/>
    <property type="molecule type" value="Genomic_DNA"/>
</dbReference>
<keyword evidence="3 5" id="KW-0369">Histidine metabolism</keyword>
<dbReference type="PANTHER" id="PTHR11358">
    <property type="entry name" value="ARGINASE/AGMATINASE"/>
    <property type="match status" value="1"/>
</dbReference>
<evidence type="ECO:0000256" key="5">
    <source>
        <dbReference type="HAMAP-Rule" id="MF_00737"/>
    </source>
</evidence>
<dbReference type="OrthoDB" id="9788689at2"/>
<comment type="catalytic activity">
    <reaction evidence="5">
        <text>N-formimidoyl-L-glutamate + H2O = formamide + L-glutamate</text>
        <dbReference type="Rhea" id="RHEA:22492"/>
        <dbReference type="ChEBI" id="CHEBI:15377"/>
        <dbReference type="ChEBI" id="CHEBI:16397"/>
        <dbReference type="ChEBI" id="CHEBI:29985"/>
        <dbReference type="ChEBI" id="CHEBI:58928"/>
        <dbReference type="EC" id="3.5.3.8"/>
    </reaction>
</comment>
<keyword evidence="1 5" id="KW-0479">Metal-binding</keyword>
<dbReference type="Gene3D" id="3.40.800.10">
    <property type="entry name" value="Ureohydrolase domain"/>
    <property type="match status" value="1"/>
</dbReference>
<feature type="binding site" evidence="5 7">
    <location>
        <position position="155"/>
    </location>
    <ligand>
        <name>Mn(2+)</name>
        <dbReference type="ChEBI" id="CHEBI:29035"/>
        <label>1</label>
    </ligand>
</feature>
<dbReference type="GO" id="GO:0030145">
    <property type="term" value="F:manganese ion binding"/>
    <property type="evidence" value="ECO:0007669"/>
    <property type="project" value="UniProtKB-UniRule"/>
</dbReference>
<dbReference type="Pfam" id="PF00491">
    <property type="entry name" value="Arginase"/>
    <property type="match status" value="1"/>
</dbReference>
<organism evidence="9 10">
    <name type="scientific">Ureibacillus massiliensis 4400831 = CIP 108448 = CCUG 49529</name>
    <dbReference type="NCBI Taxonomy" id="1211035"/>
    <lineage>
        <taxon>Bacteria</taxon>
        <taxon>Bacillati</taxon>
        <taxon>Bacillota</taxon>
        <taxon>Bacilli</taxon>
        <taxon>Bacillales</taxon>
        <taxon>Caryophanaceae</taxon>
        <taxon>Ureibacillus</taxon>
    </lineage>
</organism>
<feature type="binding site" evidence="5 7">
    <location>
        <position position="236"/>
    </location>
    <ligand>
        <name>Mn(2+)</name>
        <dbReference type="ChEBI" id="CHEBI:29035"/>
        <label>1</label>
    </ligand>
</feature>
<feature type="binding site" evidence="5 7">
    <location>
        <position position="151"/>
    </location>
    <ligand>
        <name>Mn(2+)</name>
        <dbReference type="ChEBI" id="CHEBI:29035"/>
        <label>1</label>
    </ligand>
</feature>
<feature type="binding site" evidence="5">
    <location>
        <position position="151"/>
    </location>
    <ligand>
        <name>Mn(2+)</name>
        <dbReference type="ChEBI" id="CHEBI:29035"/>
        <label>2</label>
    </ligand>
</feature>
<keyword evidence="10" id="KW-1185">Reference proteome</keyword>
<gene>
    <name evidence="5" type="primary">hutG</name>
    <name evidence="9" type="ORF">CD30_09050</name>
</gene>
<feature type="binding site" evidence="5">
    <location>
        <position position="153"/>
    </location>
    <ligand>
        <name>Mn(2+)</name>
        <dbReference type="ChEBI" id="CHEBI:29035"/>
        <label>2</label>
    </ligand>
</feature>
<evidence type="ECO:0000256" key="2">
    <source>
        <dbReference type="ARBA" id="ARBA00022801"/>
    </source>
</evidence>
<accession>A0A0A3J1R4</accession>
<dbReference type="GO" id="GO:0050415">
    <property type="term" value="F:formimidoylglutamase activity"/>
    <property type="evidence" value="ECO:0007669"/>
    <property type="project" value="UniProtKB-UniRule"/>
</dbReference>
<dbReference type="Proteomes" id="UP000030595">
    <property type="component" value="Unassembled WGS sequence"/>
</dbReference>
<dbReference type="AlphaFoldDB" id="A0A0A3J1R4"/>
<feature type="binding site" evidence="5">
    <location>
        <position position="236"/>
    </location>
    <ligand>
        <name>Mn(2+)</name>
        <dbReference type="ChEBI" id="CHEBI:29035"/>
        <label>2</label>
    </ligand>
</feature>
<dbReference type="GO" id="GO:0019556">
    <property type="term" value="P:L-histidine catabolic process to glutamate and formamide"/>
    <property type="evidence" value="ECO:0007669"/>
    <property type="project" value="UniProtKB-UniRule"/>
</dbReference>
<dbReference type="HAMAP" id="MF_00737">
    <property type="entry name" value="Formimidoylglutam"/>
    <property type="match status" value="1"/>
</dbReference>
<evidence type="ECO:0000256" key="4">
    <source>
        <dbReference type="ARBA" id="ARBA00023211"/>
    </source>
</evidence>
<reference evidence="9 10" key="1">
    <citation type="submission" date="2014-02" db="EMBL/GenBank/DDBJ databases">
        <title>Draft genome sequence of Lysinibacillus massiliensis CCUG 49529.</title>
        <authorList>
            <person name="Zhang F."/>
            <person name="Wang G."/>
            <person name="Zhang L."/>
        </authorList>
    </citation>
    <scope>NUCLEOTIDE SEQUENCE [LARGE SCALE GENOMIC DNA]</scope>
    <source>
        <strain evidence="9 10">CCUG 49529</strain>
    </source>
</reference>
<proteinExistence type="inferred from homology"/>
<evidence type="ECO:0000313" key="9">
    <source>
        <dbReference type="EMBL" id="KGR90851.1"/>
    </source>
</evidence>
<dbReference type="GO" id="GO:0019557">
    <property type="term" value="P:L-histidine catabolic process to glutamate and formate"/>
    <property type="evidence" value="ECO:0007669"/>
    <property type="project" value="UniProtKB-UniPathway"/>
</dbReference>
<dbReference type="GO" id="GO:0033389">
    <property type="term" value="P:putrescine biosynthetic process from arginine, via agmatine"/>
    <property type="evidence" value="ECO:0007669"/>
    <property type="project" value="TreeGrafter"/>
</dbReference>
<sequence>MYRKADSEIWQGRIDHKTDHTYFRYHQVVKTTTTMEQDSIVLIGFACDEGVRRNQGRTGAKEAPFAIRKQLASLPWRHHTNDKSLIDFGNVICEGHDLKSAQQELGDKVSDILKYGKAIILGGGHETLYGQYLGVRKAVGPEASIGLLNIDAHFDLREYDKQTSSGTMFRQILDEDPNTNYFVCGIQQYGNTTALFNTADHYKVQYFLDEQLNSVKFTEALDHFMRTHDVLLVTLCMDVLSAAEAPGVSAPSPFGLSAIKVREILRKMVSSKKTVSFSICEINPSLDVNNQTTKLGAYFINEVVMQYINN</sequence>
<dbReference type="NCBIfam" id="TIGR01227">
    <property type="entry name" value="hutG"/>
    <property type="match status" value="1"/>
</dbReference>
<keyword evidence="2 5" id="KW-0378">Hydrolase</keyword>
<dbReference type="PROSITE" id="PS51409">
    <property type="entry name" value="ARGINASE_2"/>
    <property type="match status" value="1"/>
</dbReference>
<dbReference type="RefSeq" id="WP_036175431.1">
    <property type="nucleotide sequence ID" value="NZ_AVCZ01000013.1"/>
</dbReference>
<evidence type="ECO:0000313" key="10">
    <source>
        <dbReference type="Proteomes" id="UP000030595"/>
    </source>
</evidence>
<evidence type="ECO:0000256" key="6">
    <source>
        <dbReference type="NCBIfam" id="TIGR01227"/>
    </source>
</evidence>
<evidence type="ECO:0000256" key="3">
    <source>
        <dbReference type="ARBA" id="ARBA00022808"/>
    </source>
</evidence>
<keyword evidence="4 5" id="KW-0464">Manganese</keyword>
<dbReference type="GO" id="GO:0008783">
    <property type="term" value="F:agmatinase activity"/>
    <property type="evidence" value="ECO:0007669"/>
    <property type="project" value="TreeGrafter"/>
</dbReference>
<dbReference type="eggNOG" id="COG0010">
    <property type="taxonomic scope" value="Bacteria"/>
</dbReference>
<dbReference type="EC" id="3.5.3.8" evidence="5 6"/>
<dbReference type="CDD" id="cd09988">
    <property type="entry name" value="Formimidoylglutamase"/>
    <property type="match status" value="1"/>
</dbReference>
<dbReference type="SUPFAM" id="SSF52768">
    <property type="entry name" value="Arginase/deacetylase"/>
    <property type="match status" value="1"/>
</dbReference>